<organism evidence="4 5">
    <name type="scientific">Perkinsus olseni</name>
    <name type="common">Perkinsus atlanticus</name>
    <dbReference type="NCBI Taxonomy" id="32597"/>
    <lineage>
        <taxon>Eukaryota</taxon>
        <taxon>Sar</taxon>
        <taxon>Alveolata</taxon>
        <taxon>Perkinsozoa</taxon>
        <taxon>Perkinsea</taxon>
        <taxon>Perkinsida</taxon>
        <taxon>Perkinsidae</taxon>
        <taxon>Perkinsus</taxon>
    </lineage>
</organism>
<dbReference type="GO" id="GO:0005737">
    <property type="term" value="C:cytoplasm"/>
    <property type="evidence" value="ECO:0007669"/>
    <property type="project" value="TreeGrafter"/>
</dbReference>
<evidence type="ECO:0000256" key="1">
    <source>
        <dbReference type="ARBA" id="ARBA00005883"/>
    </source>
</evidence>
<dbReference type="InterPro" id="IPR003186">
    <property type="entry name" value="PA28_C"/>
</dbReference>
<dbReference type="InterPro" id="IPR036997">
    <property type="entry name" value="PA28_C_sf"/>
</dbReference>
<feature type="domain" description="Proteasome activator PA28 C-terminal" evidence="3">
    <location>
        <begin position="307"/>
        <end position="407"/>
    </location>
</feature>
<evidence type="ECO:0000313" key="5">
    <source>
        <dbReference type="Proteomes" id="UP000570595"/>
    </source>
</evidence>
<comment type="caution">
    <text evidence="4">The sequence shown here is derived from an EMBL/GenBank/DDBJ whole genome shotgun (WGS) entry which is preliminary data.</text>
</comment>
<name>A0A7J6LF20_PEROL</name>
<dbReference type="Gene3D" id="1.20.120.180">
    <property type="entry name" value="Proteasome activator pa28, C-terminal domain"/>
    <property type="match status" value="2"/>
</dbReference>
<sequence>MSSENDNRLTIEQAQAQLESLLQAYDEVGERVLKELPLYVVKLEKDLPQVFSLEGDIQQIEEAFAANECSEKSIRSGEAHPVLVEVGKYMSKAVEDALERLGQVQRYVVMHTPREEDGNNFGVAVQTRFYSKVAKYVKWCDTIHEGCKGYHGMRADILRKMGLDERLEVRENFSENDRKISSSKAVKTMKDQAPMGDLLCCLARHDANHYFQLKNVMQSLISIKKRRLSNGTATTKEAAAHTQEKLDELIKRFDSVGESIVKELPSLILDLEERLPKIFTRTEDIVELEDAFAKKECSSEGIQSGKPNPVIVEANRIVTKEFDKASEKLSKLQRYVLMHVPREEDGNNFGVEVQAQFNGKLGEYLKWCDDTQDENKVYHQARAEIIRQMEFERAVEERETVCEKEDKVTKSKATKSVVNVPQLGDLLSYVARHDALQYFTLKNELQELISMYLHCYIYLKNNYEKIRWPRGKSEGMNMHMY</sequence>
<evidence type="ECO:0000313" key="4">
    <source>
        <dbReference type="EMBL" id="KAF4657854.1"/>
    </source>
</evidence>
<dbReference type="OrthoDB" id="416516at2759"/>
<dbReference type="InterPro" id="IPR036252">
    <property type="entry name" value="Proteasome_activ_sf"/>
</dbReference>
<dbReference type="PANTHER" id="PTHR10660">
    <property type="entry name" value="PROTEASOME REGULATOR PA28"/>
    <property type="match status" value="1"/>
</dbReference>
<dbReference type="GO" id="GO:0061136">
    <property type="term" value="P:regulation of proteasomal protein catabolic process"/>
    <property type="evidence" value="ECO:0007669"/>
    <property type="project" value="TreeGrafter"/>
</dbReference>
<dbReference type="SUPFAM" id="SSF47216">
    <property type="entry name" value="Proteasome activator"/>
    <property type="match status" value="2"/>
</dbReference>
<dbReference type="Pfam" id="PF02252">
    <property type="entry name" value="PA28_C"/>
    <property type="match status" value="3"/>
</dbReference>
<dbReference type="AlphaFoldDB" id="A0A7J6LF20"/>
<evidence type="ECO:0000259" key="3">
    <source>
        <dbReference type="Pfam" id="PF02252"/>
    </source>
</evidence>
<dbReference type="GO" id="GO:0061133">
    <property type="term" value="F:endopeptidase activator activity"/>
    <property type="evidence" value="ECO:0007669"/>
    <property type="project" value="TreeGrafter"/>
</dbReference>
<dbReference type="Proteomes" id="UP000570595">
    <property type="component" value="Unassembled WGS sequence"/>
</dbReference>
<dbReference type="EMBL" id="JABAHT010000334">
    <property type="protein sequence ID" value="KAF4657854.1"/>
    <property type="molecule type" value="Genomic_DNA"/>
</dbReference>
<dbReference type="InterPro" id="IPR009077">
    <property type="entry name" value="Proteasome_activ_PA28"/>
</dbReference>
<keyword evidence="2" id="KW-0647">Proteasome</keyword>
<reference evidence="4 5" key="1">
    <citation type="submission" date="2020-04" db="EMBL/GenBank/DDBJ databases">
        <title>Perkinsus olseni comparative genomics.</title>
        <authorList>
            <person name="Bogema D.R."/>
        </authorList>
    </citation>
    <scope>NUCLEOTIDE SEQUENCE [LARGE SCALE GENOMIC DNA]</scope>
    <source>
        <strain evidence="4">ATCC PRA-179</strain>
    </source>
</reference>
<dbReference type="GO" id="GO:0005654">
    <property type="term" value="C:nucleoplasm"/>
    <property type="evidence" value="ECO:0007669"/>
    <property type="project" value="TreeGrafter"/>
</dbReference>
<evidence type="ECO:0000256" key="2">
    <source>
        <dbReference type="ARBA" id="ARBA00022942"/>
    </source>
</evidence>
<accession>A0A7J6LF20</accession>
<dbReference type="GO" id="GO:2000045">
    <property type="term" value="P:regulation of G1/S transition of mitotic cell cycle"/>
    <property type="evidence" value="ECO:0007669"/>
    <property type="project" value="TreeGrafter"/>
</dbReference>
<comment type="similarity">
    <text evidence="1">Belongs to the PA28 family.</text>
</comment>
<feature type="domain" description="Proteasome activator PA28 C-terminal" evidence="3">
    <location>
        <begin position="82"/>
        <end position="162"/>
    </location>
</feature>
<dbReference type="GO" id="GO:0008537">
    <property type="term" value="C:proteasome activator complex"/>
    <property type="evidence" value="ECO:0007669"/>
    <property type="project" value="InterPro"/>
</dbReference>
<dbReference type="PANTHER" id="PTHR10660:SF2">
    <property type="entry name" value="LD45860P"/>
    <property type="match status" value="1"/>
</dbReference>
<protein>
    <recommendedName>
        <fullName evidence="3">Proteasome activator PA28 C-terminal domain-containing protein</fullName>
    </recommendedName>
</protein>
<proteinExistence type="inferred from homology"/>
<feature type="domain" description="Proteasome activator PA28 C-terminal" evidence="3">
    <location>
        <begin position="408"/>
        <end position="474"/>
    </location>
</feature>
<gene>
    <name evidence="4" type="ORF">FOZ61_006015</name>
</gene>